<evidence type="ECO:0000313" key="2">
    <source>
        <dbReference type="WBParaSite" id="EEL_0000284701-mRNA-1"/>
    </source>
</evidence>
<sequence length="143" mass="16496">MSNGTFGSPPYGVVRNIPIKVESVRVHLISQFIIHKHPELPLYFPFPFHELSHYNDSYPVGNLSAFQAPSNNNGNSFDRTINNTLIFPNNRHNNENLSIPTFPYHHNNKFERSGFFSKFSTMTKNVAHATFISIHFKLFLNLF</sequence>
<accession>A0A0R3RMY7</accession>
<dbReference type="WBParaSite" id="EEL_0000284701-mRNA-1">
    <property type="protein sequence ID" value="EEL_0000284701-mRNA-1"/>
    <property type="gene ID" value="EEL_0000284701"/>
</dbReference>
<dbReference type="AlphaFoldDB" id="A0A0R3RMY7"/>
<name>A0A0R3RMY7_9BILA</name>
<keyword evidence="1" id="KW-1185">Reference proteome</keyword>
<dbReference type="Proteomes" id="UP000050640">
    <property type="component" value="Unplaced"/>
</dbReference>
<protein>
    <submittedName>
        <fullName evidence="2">Uncharacterized protein</fullName>
    </submittedName>
</protein>
<reference evidence="2" key="1">
    <citation type="submission" date="2017-02" db="UniProtKB">
        <authorList>
            <consortium name="WormBaseParasite"/>
        </authorList>
    </citation>
    <scope>IDENTIFICATION</scope>
</reference>
<evidence type="ECO:0000313" key="1">
    <source>
        <dbReference type="Proteomes" id="UP000050640"/>
    </source>
</evidence>
<proteinExistence type="predicted"/>
<organism evidence="1 2">
    <name type="scientific">Elaeophora elaphi</name>
    <dbReference type="NCBI Taxonomy" id="1147741"/>
    <lineage>
        <taxon>Eukaryota</taxon>
        <taxon>Metazoa</taxon>
        <taxon>Ecdysozoa</taxon>
        <taxon>Nematoda</taxon>
        <taxon>Chromadorea</taxon>
        <taxon>Rhabditida</taxon>
        <taxon>Spirurina</taxon>
        <taxon>Spiruromorpha</taxon>
        <taxon>Filarioidea</taxon>
        <taxon>Onchocercidae</taxon>
        <taxon>Elaeophora</taxon>
    </lineage>
</organism>